<keyword evidence="2" id="KW-1185">Reference proteome</keyword>
<dbReference type="EMBL" id="MN136198">
    <property type="protein sequence ID" value="QEM42987.2"/>
    <property type="molecule type" value="Genomic_DNA"/>
</dbReference>
<sequence length="172" mass="20026">MFTTKLTSIQEHSTLTELPCMKMLMDVYVRYSKLSMDIKLCLGIKGQGDSMFVKLCELPEYIKTSHETVARDTSVSGTLRRRETLPYQYLHQSTENMANKQFLEHQSPIERHMNQFGCTRQEAKDATFGERYGSIKILEGREAPNSEHIYQYCGLDFGHLERRLSVFWIDDV</sequence>
<gene>
    <name evidence="1" type="ORF">AC4HA13_0016</name>
</gene>
<evidence type="ECO:0000313" key="1">
    <source>
        <dbReference type="EMBL" id="QEM42987.2"/>
    </source>
</evidence>
<proteinExistence type="predicted"/>
<name>A0A7D0J650_9CAUD</name>
<organism evidence="1 2">
    <name type="scientific">Escherichia phage vB_EcoM_4HA13</name>
    <dbReference type="NCBI Taxonomy" id="2601675"/>
    <lineage>
        <taxon>Viruses</taxon>
        <taxon>Duplodnaviria</taxon>
        <taxon>Heunggongvirae</taxon>
        <taxon>Uroviricota</taxon>
        <taxon>Caudoviricetes</taxon>
        <taxon>Chaseviridae</taxon>
        <taxon>Cleopatravirinae</taxon>
        <taxon>Sabourvirus</taxon>
        <taxon>Sabourvirus sv4HA13</taxon>
    </lineage>
</organism>
<dbReference type="Proteomes" id="UP000509770">
    <property type="component" value="Segment"/>
</dbReference>
<protein>
    <submittedName>
        <fullName evidence="1">Uncharacterized protein</fullName>
    </submittedName>
</protein>
<accession>A0A7D0J650</accession>
<evidence type="ECO:0000313" key="2">
    <source>
        <dbReference type="Proteomes" id="UP000509770"/>
    </source>
</evidence>
<reference evidence="1" key="1">
    <citation type="submission" date="2019-07" db="EMBL/GenBank/DDBJ databases">
        <authorList>
            <person name="Lin J."/>
            <person name="Cucic S."/>
            <person name="Klem A."/>
            <person name="Kropinski A."/>
            <person name="Anany H."/>
        </authorList>
    </citation>
    <scope>NUCLEOTIDE SEQUENCE [LARGE SCALE GENOMIC DNA]</scope>
</reference>